<dbReference type="eggNOG" id="ENOG50333YX">
    <property type="taxonomic scope" value="Bacteria"/>
</dbReference>
<evidence type="ECO:0000256" key="1">
    <source>
        <dbReference type="SAM" id="Phobius"/>
    </source>
</evidence>
<sequence>MSGTLSPQVASIALAIGIVLALCCYLVTNLSPGGMITPGWLAVAFLEDIQRVPLIFGMTVATWISTILVQKWVILYGKRLFASVILISVVYSLGIYLVVHGQYPLLFAQQTLGFIIPGLIAYQLVRQPRVPTIACTCAVTLGAYGLLASGILLDLVPAT</sequence>
<dbReference type="AlphaFoldDB" id="D5UR99"/>
<feature type="transmembrane region" description="Helical" evidence="1">
    <location>
        <begin position="52"/>
        <end position="73"/>
    </location>
</feature>
<proteinExistence type="predicted"/>
<evidence type="ECO:0000313" key="2">
    <source>
        <dbReference type="EMBL" id="ADG76952.1"/>
    </source>
</evidence>
<dbReference type="Pfam" id="PF14102">
    <property type="entry name" value="Caps_synth_CapC"/>
    <property type="match status" value="1"/>
</dbReference>
<organism evidence="2 3">
    <name type="scientific">Tsukamurella paurometabola (strain ATCC 8368 / DSM 20162 / CCUG 35730 / CIP 100753 / JCM 10117 / KCTC 9821 / NBRC 16120 / NCIMB 702349 / NCTC 13040)</name>
    <name type="common">Corynebacterium paurometabolum</name>
    <dbReference type="NCBI Taxonomy" id="521096"/>
    <lineage>
        <taxon>Bacteria</taxon>
        <taxon>Bacillati</taxon>
        <taxon>Actinomycetota</taxon>
        <taxon>Actinomycetes</taxon>
        <taxon>Mycobacteriales</taxon>
        <taxon>Tsukamurellaceae</taxon>
        <taxon>Tsukamurella</taxon>
    </lineage>
</organism>
<reference evidence="2 3" key="2">
    <citation type="journal article" date="2011" name="Stand. Genomic Sci.">
        <title>Complete genome sequence of Tsukamurella paurometabola type strain (no. 33).</title>
        <authorList>
            <person name="Munk A.C."/>
            <person name="Lapidus A."/>
            <person name="Lucas S."/>
            <person name="Nolan M."/>
            <person name="Tice H."/>
            <person name="Cheng J.F."/>
            <person name="Del Rio T.G."/>
            <person name="Goodwin L."/>
            <person name="Pitluck S."/>
            <person name="Liolios K."/>
            <person name="Huntemann M."/>
            <person name="Ivanova N."/>
            <person name="Mavromatis K."/>
            <person name="Mikhailova N."/>
            <person name="Pati A."/>
            <person name="Chen A."/>
            <person name="Palaniappan K."/>
            <person name="Tapia R."/>
            <person name="Han C."/>
            <person name="Land M."/>
            <person name="Hauser L."/>
            <person name="Chang Y.J."/>
            <person name="Jeffries C.D."/>
            <person name="Brettin T."/>
            <person name="Yasawong M."/>
            <person name="Brambilla E.M."/>
            <person name="Rohde M."/>
            <person name="Sikorski J."/>
            <person name="Goker M."/>
            <person name="Detter J.C."/>
            <person name="Woyke T."/>
            <person name="Bristow J."/>
            <person name="Eisen J.A."/>
            <person name="Markowitz V."/>
            <person name="Hugenholtz P."/>
            <person name="Kyrpides N.C."/>
            <person name="Klenk H.P."/>
        </authorList>
    </citation>
    <scope>NUCLEOTIDE SEQUENCE [LARGE SCALE GENOMIC DNA]</scope>
    <source>
        <strain evidence="3">ATCC 8368 / DSM 20162 / CCUG 35730 / CIP 100753 / JCM 10117 / KCTC 9821 / NBRC 16120 / NCIMB 702349 / NCTC 13040</strain>
    </source>
</reference>
<dbReference type="GO" id="GO:0016020">
    <property type="term" value="C:membrane"/>
    <property type="evidence" value="ECO:0007669"/>
    <property type="project" value="InterPro"/>
</dbReference>
<feature type="transmembrane region" description="Helical" evidence="1">
    <location>
        <begin position="12"/>
        <end position="32"/>
    </location>
</feature>
<dbReference type="STRING" id="521096.Tpau_0306"/>
<feature type="transmembrane region" description="Helical" evidence="1">
    <location>
        <begin position="105"/>
        <end position="125"/>
    </location>
</feature>
<dbReference type="GO" id="GO:0045227">
    <property type="term" value="P:capsule polysaccharide biosynthetic process"/>
    <property type="evidence" value="ECO:0007669"/>
    <property type="project" value="InterPro"/>
</dbReference>
<dbReference type="RefSeq" id="WP_013124998.1">
    <property type="nucleotide sequence ID" value="NC_014158.1"/>
</dbReference>
<dbReference type="HOGENOM" id="CLU_143404_1_0_11"/>
<feature type="transmembrane region" description="Helical" evidence="1">
    <location>
        <begin position="132"/>
        <end position="153"/>
    </location>
</feature>
<keyword evidence="1" id="KW-0472">Membrane</keyword>
<reference evidence="3" key="1">
    <citation type="submission" date="2010-03" db="EMBL/GenBank/DDBJ databases">
        <title>The complete chromosome of Tsukamurella paurometabola DSM 20162.</title>
        <authorList>
            <consortium name="US DOE Joint Genome Institute (JGI-PGF)"/>
            <person name="Lucas S."/>
            <person name="Copeland A."/>
            <person name="Lapidus A."/>
            <person name="Glavina del Rio T."/>
            <person name="Dalin E."/>
            <person name="Tice H."/>
            <person name="Bruce D."/>
            <person name="Goodwin L."/>
            <person name="Pitluck S."/>
            <person name="Kyrpides N."/>
            <person name="Mavromatis K."/>
            <person name="Ivanova N."/>
            <person name="Mikhailova N."/>
            <person name="Munk A.C."/>
            <person name="Brettin T."/>
            <person name="Detter J.C."/>
            <person name="Tapia R."/>
            <person name="Han C."/>
            <person name="Larimer F."/>
            <person name="Land M."/>
            <person name="Hauser L."/>
            <person name="Markowitz V."/>
            <person name="Cheng J.-F."/>
            <person name="Hugenholtz P."/>
            <person name="Woyke T."/>
            <person name="Wu D."/>
            <person name="Jando M."/>
            <person name="Brambilla E."/>
            <person name="Klenk H.-P."/>
            <person name="Eisen J.A."/>
        </authorList>
    </citation>
    <scope>NUCLEOTIDE SEQUENCE [LARGE SCALE GENOMIC DNA]</scope>
    <source>
        <strain evidence="3">ATCC 8368 / DSM 20162 / CCUG 35730 / CIP 100753 / JCM 10117 / KCTC 9821 / NBRC 16120 / NCIMB 702349 / NCTC 13040</strain>
    </source>
</reference>
<name>D5UR99_TSUPD</name>
<accession>D5UR99</accession>
<keyword evidence="3" id="KW-1185">Reference proteome</keyword>
<protein>
    <submittedName>
        <fullName evidence="2">Poly-gamma-glutamate synthesis protein PgsC</fullName>
    </submittedName>
</protein>
<dbReference type="Proteomes" id="UP000001213">
    <property type="component" value="Chromosome"/>
</dbReference>
<keyword evidence="1" id="KW-1133">Transmembrane helix</keyword>
<evidence type="ECO:0000313" key="3">
    <source>
        <dbReference type="Proteomes" id="UP000001213"/>
    </source>
</evidence>
<dbReference type="KEGG" id="tpr:Tpau_0306"/>
<feature type="transmembrane region" description="Helical" evidence="1">
    <location>
        <begin position="80"/>
        <end position="99"/>
    </location>
</feature>
<dbReference type="InterPro" id="IPR008338">
    <property type="entry name" value="Capsule_biosynth_CapC"/>
</dbReference>
<dbReference type="PRINTS" id="PR01759">
    <property type="entry name" value="CAPSULEPROTC"/>
</dbReference>
<gene>
    <name evidence="2" type="ordered locus">Tpau_0306</name>
</gene>
<dbReference type="EMBL" id="CP001966">
    <property type="protein sequence ID" value="ADG76952.1"/>
    <property type="molecule type" value="Genomic_DNA"/>
</dbReference>
<keyword evidence="1" id="KW-0812">Transmembrane</keyword>